<dbReference type="GO" id="GO:0015385">
    <property type="term" value="F:sodium:proton antiporter activity"/>
    <property type="evidence" value="ECO:0007669"/>
    <property type="project" value="TreeGrafter"/>
</dbReference>
<dbReference type="NCBIfam" id="NF009314">
    <property type="entry name" value="PRK12674.1-2"/>
    <property type="match status" value="1"/>
</dbReference>
<evidence type="ECO:0000256" key="1">
    <source>
        <dbReference type="ARBA" id="ARBA00004141"/>
    </source>
</evidence>
<evidence type="ECO:0000256" key="3">
    <source>
        <dbReference type="SAM" id="Phobius"/>
    </source>
</evidence>
<feature type="transmembrane region" description="Helical" evidence="3">
    <location>
        <begin position="64"/>
        <end position="83"/>
    </location>
</feature>
<dbReference type="InterPro" id="IPR005133">
    <property type="entry name" value="PhaG_MnhG_YufB"/>
</dbReference>
<organism evidence="4 5">
    <name type="scientific">Koleobacter methoxysyntrophicus</name>
    <dbReference type="NCBI Taxonomy" id="2751313"/>
    <lineage>
        <taxon>Bacteria</taxon>
        <taxon>Bacillati</taxon>
        <taxon>Bacillota</taxon>
        <taxon>Clostridia</taxon>
        <taxon>Koleobacterales</taxon>
        <taxon>Koleobacteraceae</taxon>
        <taxon>Koleobacter</taxon>
    </lineage>
</organism>
<accession>A0A8A0RKW9</accession>
<feature type="transmembrane region" description="Helical" evidence="3">
    <location>
        <begin position="6"/>
        <end position="27"/>
    </location>
</feature>
<dbReference type="EMBL" id="CP059066">
    <property type="protein sequence ID" value="QSQ08364.1"/>
    <property type="molecule type" value="Genomic_DNA"/>
</dbReference>
<sequence length="110" mass="12080">MTVLVGTLLFTGIFFLTVGTIGLLRFPDVYTRIHATTKCDTLGLGLVLVSLMFISGLSWDSVKLLFVIIFVWLTNPTAAHVISKAAYKRGIPMAEGSFFINKEEKPDGNI</sequence>
<keyword evidence="3" id="KW-1133">Transmembrane helix</keyword>
<evidence type="ECO:0000313" key="4">
    <source>
        <dbReference type="EMBL" id="QSQ08364.1"/>
    </source>
</evidence>
<dbReference type="NCBIfam" id="TIGR01300">
    <property type="entry name" value="CPA3_mnhG_phaG"/>
    <property type="match status" value="1"/>
</dbReference>
<dbReference type="RefSeq" id="WP_206708577.1">
    <property type="nucleotide sequence ID" value="NZ_CP059066.1"/>
</dbReference>
<dbReference type="Proteomes" id="UP000662904">
    <property type="component" value="Chromosome"/>
</dbReference>
<name>A0A8A0RKW9_9FIRM</name>
<reference evidence="4" key="1">
    <citation type="submission" date="2020-07" db="EMBL/GenBank/DDBJ databases">
        <title>Koleobacter methoxysyntrophicus gen. nov., sp. nov., a novel anaerobic bacterium isolated from deep subsurface oil field and proposal of Koleobacterales ord. nov. in the phylum Firmicutes.</title>
        <authorList>
            <person name="Sakamoto S."/>
            <person name="Tamaki H."/>
        </authorList>
    </citation>
    <scope>NUCLEOTIDE SEQUENCE</scope>
    <source>
        <strain evidence="4">NRmbB1</strain>
    </source>
</reference>
<comment type="similarity">
    <text evidence="2">Belongs to the CPA3 antiporters (TC 2.A.63) subunit G family.</text>
</comment>
<dbReference type="KEGG" id="kme:H0A61_00686"/>
<feature type="transmembrane region" description="Helical" evidence="3">
    <location>
        <begin position="39"/>
        <end position="58"/>
    </location>
</feature>
<keyword evidence="3" id="KW-0812">Transmembrane</keyword>
<dbReference type="PANTHER" id="PTHR34703:SF1">
    <property type="entry name" value="ANTIPORTER SUBUNIT MNHG2-RELATED"/>
    <property type="match status" value="1"/>
</dbReference>
<comment type="subcellular location">
    <subcellularLocation>
        <location evidence="1">Membrane</location>
        <topology evidence="1">Multi-pass membrane protein</topology>
    </subcellularLocation>
</comment>
<evidence type="ECO:0000256" key="2">
    <source>
        <dbReference type="ARBA" id="ARBA00008404"/>
    </source>
</evidence>
<proteinExistence type="inferred from homology"/>
<keyword evidence="5" id="KW-1185">Reference proteome</keyword>
<dbReference type="Pfam" id="PF03334">
    <property type="entry name" value="PhaG_MnhG_YufB"/>
    <property type="match status" value="1"/>
</dbReference>
<keyword evidence="3" id="KW-0472">Membrane</keyword>
<gene>
    <name evidence="4" type="primary">mrpG</name>
    <name evidence="4" type="ORF">H0A61_00686</name>
</gene>
<protein>
    <submittedName>
        <fullName evidence="4">Na(+)/H(+) antiporter subunit G</fullName>
    </submittedName>
</protein>
<dbReference type="AlphaFoldDB" id="A0A8A0RKW9"/>
<dbReference type="PANTHER" id="PTHR34703">
    <property type="entry name" value="ANTIPORTER SUBUNIT MNHG2-RELATED"/>
    <property type="match status" value="1"/>
</dbReference>
<evidence type="ECO:0000313" key="5">
    <source>
        <dbReference type="Proteomes" id="UP000662904"/>
    </source>
</evidence>